<evidence type="ECO:0000256" key="3">
    <source>
        <dbReference type="ARBA" id="ARBA00022691"/>
    </source>
</evidence>
<feature type="domain" description="Methyltransferase" evidence="4">
    <location>
        <begin position="65"/>
        <end position="155"/>
    </location>
</feature>
<dbReference type="OrthoDB" id="9808140at2"/>
<keyword evidence="6" id="KW-1185">Reference proteome</keyword>
<proteinExistence type="predicted"/>
<dbReference type="AlphaFoldDB" id="A0A2A2GMN1"/>
<name>A0A2A2GMN1_9RHOB</name>
<dbReference type="GO" id="GO:0032259">
    <property type="term" value="P:methylation"/>
    <property type="evidence" value="ECO:0007669"/>
    <property type="project" value="UniProtKB-KW"/>
</dbReference>
<evidence type="ECO:0000259" key="4">
    <source>
        <dbReference type="Pfam" id="PF13649"/>
    </source>
</evidence>
<sequence length="278" mass="29765">MAEKGIGYLMSCPCRGPLTCKPGAAMTPSARRDESATDPAGMTGGQVDAVSVLTDALKAAGAKDVLDVGCGDGGIARALSRRGFRVTGIDPSAAAVARATQRVPAARFLCARAEDLPAGLPLFDAAIFVNSLHHIPTEAMPAALLHTAAVLRPGGRLVVIEPLAQGSFFRIMQPIEDETRIRALARQAVERLILDRRLILRDLRHWSQESRFAGLEDFVGYLARVTPERVRVAARNQSSLARAWRDNIRSRDGMAVLTQPMICWSLSAPALPSGPEAP</sequence>
<evidence type="ECO:0000313" key="5">
    <source>
        <dbReference type="EMBL" id="PAU98450.1"/>
    </source>
</evidence>
<dbReference type="InterPro" id="IPR041698">
    <property type="entry name" value="Methyltransf_25"/>
</dbReference>
<dbReference type="CDD" id="cd02440">
    <property type="entry name" value="AdoMet_MTases"/>
    <property type="match status" value="1"/>
</dbReference>
<evidence type="ECO:0000313" key="6">
    <source>
        <dbReference type="Proteomes" id="UP000218023"/>
    </source>
</evidence>
<dbReference type="Proteomes" id="UP000218023">
    <property type="component" value="Unassembled WGS sequence"/>
</dbReference>
<gene>
    <name evidence="5" type="ORF">CK240_04565</name>
</gene>
<keyword evidence="3" id="KW-0949">S-adenosyl-L-methionine</keyword>
<evidence type="ECO:0000256" key="1">
    <source>
        <dbReference type="ARBA" id="ARBA00022603"/>
    </source>
</evidence>
<dbReference type="InterPro" id="IPR029063">
    <property type="entry name" value="SAM-dependent_MTases_sf"/>
</dbReference>
<organism evidence="5 6">
    <name type="scientific">Paracoccus salipaludis</name>
    <dbReference type="NCBI Taxonomy" id="2032623"/>
    <lineage>
        <taxon>Bacteria</taxon>
        <taxon>Pseudomonadati</taxon>
        <taxon>Pseudomonadota</taxon>
        <taxon>Alphaproteobacteria</taxon>
        <taxon>Rhodobacterales</taxon>
        <taxon>Paracoccaceae</taxon>
        <taxon>Paracoccus</taxon>
    </lineage>
</organism>
<dbReference type="PANTHER" id="PTHR43464:SF19">
    <property type="entry name" value="UBIQUINONE BIOSYNTHESIS O-METHYLTRANSFERASE, MITOCHONDRIAL"/>
    <property type="match status" value="1"/>
</dbReference>
<dbReference type="SUPFAM" id="SSF53335">
    <property type="entry name" value="S-adenosyl-L-methionine-dependent methyltransferases"/>
    <property type="match status" value="1"/>
</dbReference>
<accession>A0A2A2GMN1</accession>
<keyword evidence="2" id="KW-0808">Transferase</keyword>
<dbReference type="Gene3D" id="3.40.50.150">
    <property type="entry name" value="Vaccinia Virus protein VP39"/>
    <property type="match status" value="1"/>
</dbReference>
<dbReference type="GO" id="GO:0008168">
    <property type="term" value="F:methyltransferase activity"/>
    <property type="evidence" value="ECO:0007669"/>
    <property type="project" value="UniProtKB-KW"/>
</dbReference>
<dbReference type="Pfam" id="PF13649">
    <property type="entry name" value="Methyltransf_25"/>
    <property type="match status" value="1"/>
</dbReference>
<comment type="caution">
    <text evidence="5">The sequence shown here is derived from an EMBL/GenBank/DDBJ whole genome shotgun (WGS) entry which is preliminary data.</text>
</comment>
<protein>
    <submittedName>
        <fullName evidence="5">Methylase</fullName>
    </submittedName>
</protein>
<dbReference type="EMBL" id="NSJZ01000002">
    <property type="protein sequence ID" value="PAU98450.1"/>
    <property type="molecule type" value="Genomic_DNA"/>
</dbReference>
<dbReference type="PANTHER" id="PTHR43464">
    <property type="entry name" value="METHYLTRANSFERASE"/>
    <property type="match status" value="1"/>
</dbReference>
<keyword evidence="1 5" id="KW-0489">Methyltransferase</keyword>
<reference evidence="5 6" key="1">
    <citation type="submission" date="2017-09" db="EMBL/GenBank/DDBJ databases">
        <title>Paracoccus alkalisoli sp. nov., isolated from saline alkaline soil.</title>
        <authorList>
            <person name="Dong X."/>
            <person name="Zhang G."/>
        </authorList>
    </citation>
    <scope>NUCLEOTIDE SEQUENCE [LARGE SCALE GENOMIC DNA]</scope>
    <source>
        <strain evidence="5 6">WN007</strain>
    </source>
</reference>
<evidence type="ECO:0000256" key="2">
    <source>
        <dbReference type="ARBA" id="ARBA00022679"/>
    </source>
</evidence>